<keyword evidence="3" id="KW-1185">Reference proteome</keyword>
<gene>
    <name evidence="2" type="ORF">LITE_LOCUS14306</name>
</gene>
<dbReference type="AlphaFoldDB" id="A0AAV0JIX1"/>
<name>A0AAV0JIX1_9ROSI</name>
<dbReference type="Gene3D" id="3.40.50.1820">
    <property type="entry name" value="alpha/beta hydrolase"/>
    <property type="match status" value="1"/>
</dbReference>
<dbReference type="InterPro" id="IPR045889">
    <property type="entry name" value="MES/HNL"/>
</dbReference>
<dbReference type="InterPro" id="IPR029058">
    <property type="entry name" value="AB_hydrolase_fold"/>
</dbReference>
<dbReference type="GO" id="GO:0009694">
    <property type="term" value="P:jasmonic acid metabolic process"/>
    <property type="evidence" value="ECO:0007669"/>
    <property type="project" value="TreeGrafter"/>
</dbReference>
<dbReference type="InterPro" id="IPR000073">
    <property type="entry name" value="AB_hydrolase_1"/>
</dbReference>
<evidence type="ECO:0000313" key="3">
    <source>
        <dbReference type="Proteomes" id="UP001154282"/>
    </source>
</evidence>
<dbReference type="GO" id="GO:0080031">
    <property type="term" value="F:methyl salicylate esterase activity"/>
    <property type="evidence" value="ECO:0007669"/>
    <property type="project" value="TreeGrafter"/>
</dbReference>
<evidence type="ECO:0000313" key="2">
    <source>
        <dbReference type="EMBL" id="CAI0409234.1"/>
    </source>
</evidence>
<organism evidence="2 3">
    <name type="scientific">Linum tenue</name>
    <dbReference type="NCBI Taxonomy" id="586396"/>
    <lineage>
        <taxon>Eukaryota</taxon>
        <taxon>Viridiplantae</taxon>
        <taxon>Streptophyta</taxon>
        <taxon>Embryophyta</taxon>
        <taxon>Tracheophyta</taxon>
        <taxon>Spermatophyta</taxon>
        <taxon>Magnoliopsida</taxon>
        <taxon>eudicotyledons</taxon>
        <taxon>Gunneridae</taxon>
        <taxon>Pentapetalae</taxon>
        <taxon>rosids</taxon>
        <taxon>fabids</taxon>
        <taxon>Malpighiales</taxon>
        <taxon>Linaceae</taxon>
        <taxon>Linum</taxon>
    </lineage>
</organism>
<dbReference type="GO" id="GO:0080030">
    <property type="term" value="F:methyl indole-3-acetate esterase activity"/>
    <property type="evidence" value="ECO:0007669"/>
    <property type="project" value="TreeGrafter"/>
</dbReference>
<dbReference type="GO" id="GO:0009696">
    <property type="term" value="P:salicylic acid metabolic process"/>
    <property type="evidence" value="ECO:0007669"/>
    <property type="project" value="TreeGrafter"/>
</dbReference>
<dbReference type="PANTHER" id="PTHR10992">
    <property type="entry name" value="METHYLESTERASE FAMILY MEMBER"/>
    <property type="match status" value="1"/>
</dbReference>
<dbReference type="Pfam" id="PF12697">
    <property type="entry name" value="Abhydrolase_6"/>
    <property type="match status" value="1"/>
</dbReference>
<dbReference type="Proteomes" id="UP001154282">
    <property type="component" value="Unassembled WGS sequence"/>
</dbReference>
<accession>A0AAV0JIX1</accession>
<dbReference type="EMBL" id="CAMGYJ010000005">
    <property type="protein sequence ID" value="CAI0409234.1"/>
    <property type="molecule type" value="Genomic_DNA"/>
</dbReference>
<sequence>MRHFVLVHGACHGAWCWYKVIAELKQAGHKVTALDLTACGIDRRQVEDVHGSVVEYSEPLLTFMASLPAAGSDDEKVILVGHSMAGSSLCMAMERFPEKISVAAFLAAGMLGPDLTSQMVDEKFVELSPTADTMDSQVIYGDGPDKPPTGFLLGPKHMETHLYRCSPRQVKVTGRPAGHHSYRHIDVDLCVHILYAGSGAGNNVGEAMSDLGRRRSCERHGADQRQVRNRCQGVRRVRRGKRRRFPVVAD</sequence>
<feature type="domain" description="AB hydrolase-1" evidence="1">
    <location>
        <begin position="4"/>
        <end position="168"/>
    </location>
</feature>
<evidence type="ECO:0000259" key="1">
    <source>
        <dbReference type="Pfam" id="PF12697"/>
    </source>
</evidence>
<protein>
    <recommendedName>
        <fullName evidence="1">AB hydrolase-1 domain-containing protein</fullName>
    </recommendedName>
</protein>
<dbReference type="PANTHER" id="PTHR10992:SF943">
    <property type="entry name" value="METHYLESTERASE 10"/>
    <property type="match status" value="1"/>
</dbReference>
<dbReference type="GO" id="GO:0080032">
    <property type="term" value="F:methyl jasmonate esterase activity"/>
    <property type="evidence" value="ECO:0007669"/>
    <property type="project" value="TreeGrafter"/>
</dbReference>
<dbReference type="SUPFAM" id="SSF53474">
    <property type="entry name" value="alpha/beta-Hydrolases"/>
    <property type="match status" value="1"/>
</dbReference>
<reference evidence="2" key="1">
    <citation type="submission" date="2022-08" db="EMBL/GenBank/DDBJ databases">
        <authorList>
            <person name="Gutierrez-Valencia J."/>
        </authorList>
    </citation>
    <scope>NUCLEOTIDE SEQUENCE</scope>
</reference>
<comment type="caution">
    <text evidence="2">The sequence shown here is derived from an EMBL/GenBank/DDBJ whole genome shotgun (WGS) entry which is preliminary data.</text>
</comment>
<proteinExistence type="predicted"/>